<protein>
    <submittedName>
        <fullName evidence="2">Antitoxin VbhA family protein</fullName>
    </submittedName>
</protein>
<accession>A0ABV6HU56</accession>
<keyword evidence="3" id="KW-1185">Reference proteome</keyword>
<reference evidence="2 3" key="1">
    <citation type="submission" date="2024-09" db="EMBL/GenBank/DDBJ databases">
        <authorList>
            <person name="Sun Q."/>
            <person name="Mori K."/>
        </authorList>
    </citation>
    <scope>NUCLEOTIDE SEQUENCE [LARGE SCALE GENOMIC DNA]</scope>
    <source>
        <strain evidence="2 3">CCM 7538</strain>
    </source>
</reference>
<dbReference type="Proteomes" id="UP001589769">
    <property type="component" value="Unassembled WGS sequence"/>
</dbReference>
<dbReference type="InterPro" id="IPR041535">
    <property type="entry name" value="VbhA"/>
</dbReference>
<feature type="domain" description="Antitoxin VbhA" evidence="1">
    <location>
        <begin position="10"/>
        <end position="50"/>
    </location>
</feature>
<dbReference type="EMBL" id="JBHLWA010000010">
    <property type="protein sequence ID" value="MFC0322412.1"/>
    <property type="molecule type" value="Genomic_DNA"/>
</dbReference>
<organism evidence="2 3">
    <name type="scientific">Gallibacterium melopsittaci</name>
    <dbReference type="NCBI Taxonomy" id="516063"/>
    <lineage>
        <taxon>Bacteria</taxon>
        <taxon>Pseudomonadati</taxon>
        <taxon>Pseudomonadota</taxon>
        <taxon>Gammaproteobacteria</taxon>
        <taxon>Pasteurellales</taxon>
        <taxon>Pasteurellaceae</taxon>
        <taxon>Gallibacterium</taxon>
    </lineage>
</organism>
<dbReference type="Pfam" id="PF18495">
    <property type="entry name" value="VbhA"/>
    <property type="match status" value="1"/>
</dbReference>
<dbReference type="Gene3D" id="1.10.8.1050">
    <property type="entry name" value="Antitoxin VbhA-like"/>
    <property type="match status" value="1"/>
</dbReference>
<dbReference type="InterPro" id="IPR043038">
    <property type="entry name" value="VbhA_sf"/>
</dbReference>
<evidence type="ECO:0000313" key="3">
    <source>
        <dbReference type="Proteomes" id="UP001589769"/>
    </source>
</evidence>
<dbReference type="CDD" id="cd11586">
    <property type="entry name" value="VbhA_like"/>
    <property type="match status" value="1"/>
</dbReference>
<dbReference type="InterPro" id="IPR033788">
    <property type="entry name" value="VbhA-like"/>
</dbReference>
<sequence length="56" mass="6602">MITEEEKLNRQKAVQFAIDNNRLEGFDVSSEMLNYFQQWINGEISMSELQSIAYEI</sequence>
<gene>
    <name evidence="2" type="ORF">ACFFHT_02360</name>
</gene>
<evidence type="ECO:0000259" key="1">
    <source>
        <dbReference type="Pfam" id="PF18495"/>
    </source>
</evidence>
<evidence type="ECO:0000313" key="2">
    <source>
        <dbReference type="EMBL" id="MFC0322412.1"/>
    </source>
</evidence>
<name>A0ABV6HU56_9PAST</name>
<proteinExistence type="predicted"/>
<comment type="caution">
    <text evidence="2">The sequence shown here is derived from an EMBL/GenBank/DDBJ whole genome shotgun (WGS) entry which is preliminary data.</text>
</comment>
<dbReference type="RefSeq" id="WP_382373105.1">
    <property type="nucleotide sequence ID" value="NZ_JBHLWA010000010.1"/>
</dbReference>